<proteinExistence type="predicted"/>
<evidence type="ECO:0000313" key="3">
    <source>
        <dbReference type="RefSeq" id="XP_060040649.1"/>
    </source>
</evidence>
<dbReference type="PANTHER" id="PTHR45615">
    <property type="entry name" value="MYOSIN HEAVY CHAIN, NON-MUSCLE"/>
    <property type="match status" value="1"/>
</dbReference>
<dbReference type="PANTHER" id="PTHR45615:SF8">
    <property type="entry name" value="UNCONVENTIONAL MYOSIN-XVIIIB"/>
    <property type="match status" value="1"/>
</dbReference>
<evidence type="ECO:0000256" key="1">
    <source>
        <dbReference type="SAM" id="Coils"/>
    </source>
</evidence>
<protein>
    <submittedName>
        <fullName evidence="3">Unconventional myosin-XVIIIb-like</fullName>
    </submittedName>
</protein>
<feature type="coiled-coil region" evidence="1">
    <location>
        <begin position="59"/>
        <end position="86"/>
    </location>
</feature>
<reference evidence="3" key="1">
    <citation type="submission" date="2025-08" db="UniProtKB">
        <authorList>
            <consortium name="RefSeq"/>
        </authorList>
    </citation>
    <scope>IDENTIFICATION</scope>
</reference>
<feature type="coiled-coil region" evidence="1">
    <location>
        <begin position="251"/>
        <end position="278"/>
    </location>
</feature>
<evidence type="ECO:0000313" key="2">
    <source>
        <dbReference type="Proteomes" id="UP001652624"/>
    </source>
</evidence>
<organism evidence="2 3">
    <name type="scientific">Erinaceus europaeus</name>
    <name type="common">Western European hedgehog</name>
    <dbReference type="NCBI Taxonomy" id="9365"/>
    <lineage>
        <taxon>Eukaryota</taxon>
        <taxon>Metazoa</taxon>
        <taxon>Chordata</taxon>
        <taxon>Craniata</taxon>
        <taxon>Vertebrata</taxon>
        <taxon>Euteleostomi</taxon>
        <taxon>Mammalia</taxon>
        <taxon>Eutheria</taxon>
        <taxon>Laurasiatheria</taxon>
        <taxon>Eulipotyphla</taxon>
        <taxon>Erinaceidae</taxon>
        <taxon>Erinaceinae</taxon>
        <taxon>Erinaceus</taxon>
    </lineage>
</organism>
<feature type="coiled-coil region" evidence="1">
    <location>
        <begin position="307"/>
        <end position="334"/>
    </location>
</feature>
<sequence>RSGCPRPPVILSRPACPECRPLCVGRFDLQLAQALGEAVFEKGLREKLTQENSSARWELGLMQQQLEQKQQDCTELLREVERLRAHEQELLSGPALGDKGLTDLRDRFWKLEASTLEQQKIQRQQEDTIRQLEQLHQRSELELQCMKQVHQKDLEDREEELEDVRQSCQKRLQQLEVRLEQEHEEKQLVLHEKQDLEGLIGTLCDQIGHRDFDVEKRLRRDLRRTHALLSDVQQLLGTMEDGRASVSKEELDKVHSQLEQSEAKCEDALKTQKALTADLESMHSELESVTRSKSLVDEQLFRLQFERADLLKRIDEDQDDLNDLMQKHKDLITQEHQELFPQTPIHPPT</sequence>
<keyword evidence="2" id="KW-1185">Reference proteome</keyword>
<dbReference type="GeneID" id="132536587"/>
<accession>A0ABM3WVP9</accession>
<gene>
    <name evidence="3" type="primary">LOC132536587</name>
</gene>
<dbReference type="Proteomes" id="UP001652624">
    <property type="component" value="Unplaced"/>
</dbReference>
<name>A0ABM3WVP9_ERIEU</name>
<feature type="coiled-coil region" evidence="1">
    <location>
        <begin position="118"/>
        <end position="192"/>
    </location>
</feature>
<feature type="non-terminal residue" evidence="3">
    <location>
        <position position="1"/>
    </location>
</feature>
<keyword evidence="1" id="KW-0175">Coiled coil</keyword>
<dbReference type="RefSeq" id="XP_060040649.1">
    <property type="nucleotide sequence ID" value="XM_060184666.1"/>
</dbReference>